<dbReference type="AlphaFoldDB" id="A0A8T0UGZ4"/>
<feature type="region of interest" description="Disordered" evidence="1">
    <location>
        <begin position="57"/>
        <end position="146"/>
    </location>
</feature>
<organism evidence="2 3">
    <name type="scientific">Panicum virgatum</name>
    <name type="common">Blackwell switchgrass</name>
    <dbReference type="NCBI Taxonomy" id="38727"/>
    <lineage>
        <taxon>Eukaryota</taxon>
        <taxon>Viridiplantae</taxon>
        <taxon>Streptophyta</taxon>
        <taxon>Embryophyta</taxon>
        <taxon>Tracheophyta</taxon>
        <taxon>Spermatophyta</taxon>
        <taxon>Magnoliopsida</taxon>
        <taxon>Liliopsida</taxon>
        <taxon>Poales</taxon>
        <taxon>Poaceae</taxon>
        <taxon>PACMAD clade</taxon>
        <taxon>Panicoideae</taxon>
        <taxon>Panicodae</taxon>
        <taxon>Paniceae</taxon>
        <taxon>Panicinae</taxon>
        <taxon>Panicum</taxon>
        <taxon>Panicum sect. Hiantes</taxon>
    </lineage>
</organism>
<evidence type="ECO:0000313" key="3">
    <source>
        <dbReference type="Proteomes" id="UP000823388"/>
    </source>
</evidence>
<comment type="caution">
    <text evidence="2">The sequence shown here is derived from an EMBL/GenBank/DDBJ whole genome shotgun (WGS) entry which is preliminary data.</text>
</comment>
<reference evidence="2" key="1">
    <citation type="submission" date="2020-05" db="EMBL/GenBank/DDBJ databases">
        <title>WGS assembly of Panicum virgatum.</title>
        <authorList>
            <person name="Lovell J.T."/>
            <person name="Jenkins J."/>
            <person name="Shu S."/>
            <person name="Juenger T.E."/>
            <person name="Schmutz J."/>
        </authorList>
    </citation>
    <scope>NUCLEOTIDE SEQUENCE</scope>
    <source>
        <strain evidence="2">AP13</strain>
    </source>
</reference>
<feature type="region of interest" description="Disordered" evidence="1">
    <location>
        <begin position="1"/>
        <end position="40"/>
    </location>
</feature>
<evidence type="ECO:0000313" key="2">
    <source>
        <dbReference type="EMBL" id="KAG2620356.1"/>
    </source>
</evidence>
<protein>
    <submittedName>
        <fullName evidence="2">Uncharacterized protein</fullName>
    </submittedName>
</protein>
<feature type="compositionally biased region" description="Low complexity" evidence="1">
    <location>
        <begin position="129"/>
        <end position="142"/>
    </location>
</feature>
<proteinExistence type="predicted"/>
<accession>A0A8T0UGZ4</accession>
<feature type="compositionally biased region" description="Pro residues" evidence="1">
    <location>
        <begin position="105"/>
        <end position="119"/>
    </location>
</feature>
<keyword evidence="3" id="KW-1185">Reference proteome</keyword>
<gene>
    <name evidence="2" type="ORF">PVAP13_3NG173900</name>
</gene>
<dbReference type="Proteomes" id="UP000823388">
    <property type="component" value="Chromosome 3N"/>
</dbReference>
<sequence length="190" mass="19798">MPSMWSGPSAAHKTDSADESSSVTKPIMAPSSTDRSDRHRGVIIPLFCSTALAPAAAAGCSPASPEGSRVRSAGLPCLASSPTRSFAAAEDQQAVERRGPREASVPPPPHPPRLLPPPAARRAARIPRPRSAAASPVGPAGPCSGRDFPRRFHAACAGRRCRVPWSRSGLVKCCPLGRRRGFPSAARPSS</sequence>
<evidence type="ECO:0000256" key="1">
    <source>
        <dbReference type="SAM" id="MobiDB-lite"/>
    </source>
</evidence>
<name>A0A8T0UGZ4_PANVG</name>
<dbReference type="EMBL" id="CM029042">
    <property type="protein sequence ID" value="KAG2620356.1"/>
    <property type="molecule type" value="Genomic_DNA"/>
</dbReference>